<keyword evidence="5" id="KW-1185">Reference proteome</keyword>
<dbReference type="EMBL" id="JARAKH010000023">
    <property type="protein sequence ID" value="KAK8391934.1"/>
    <property type="molecule type" value="Genomic_DNA"/>
</dbReference>
<keyword evidence="1" id="KW-0040">ANK repeat</keyword>
<feature type="repeat" description="ANK" evidence="1">
    <location>
        <begin position="237"/>
        <end position="269"/>
    </location>
</feature>
<keyword evidence="3" id="KW-0812">Transmembrane</keyword>
<keyword evidence="3" id="KW-0472">Membrane</keyword>
<feature type="repeat" description="ANK" evidence="1">
    <location>
        <begin position="204"/>
        <end position="236"/>
    </location>
</feature>
<dbReference type="PANTHER" id="PTHR24118:SF99">
    <property type="entry name" value="POTE ANKYRIN DOMAIN FAMILY MEMBER 3C-RELATED"/>
    <property type="match status" value="1"/>
</dbReference>
<evidence type="ECO:0000256" key="1">
    <source>
        <dbReference type="PROSITE-ProRule" id="PRU00023"/>
    </source>
</evidence>
<dbReference type="Gene3D" id="1.25.40.20">
    <property type="entry name" value="Ankyrin repeat-containing domain"/>
    <property type="match status" value="4"/>
</dbReference>
<evidence type="ECO:0000256" key="2">
    <source>
        <dbReference type="SAM" id="MobiDB-lite"/>
    </source>
</evidence>
<organism evidence="4 5">
    <name type="scientific">Scylla paramamosain</name>
    <name type="common">Mud crab</name>
    <dbReference type="NCBI Taxonomy" id="85552"/>
    <lineage>
        <taxon>Eukaryota</taxon>
        <taxon>Metazoa</taxon>
        <taxon>Ecdysozoa</taxon>
        <taxon>Arthropoda</taxon>
        <taxon>Crustacea</taxon>
        <taxon>Multicrustacea</taxon>
        <taxon>Malacostraca</taxon>
        <taxon>Eumalacostraca</taxon>
        <taxon>Eucarida</taxon>
        <taxon>Decapoda</taxon>
        <taxon>Pleocyemata</taxon>
        <taxon>Brachyura</taxon>
        <taxon>Eubrachyura</taxon>
        <taxon>Portunoidea</taxon>
        <taxon>Portunidae</taxon>
        <taxon>Portuninae</taxon>
        <taxon>Scylla</taxon>
    </lineage>
</organism>
<dbReference type="SUPFAM" id="SSF48403">
    <property type="entry name" value="Ankyrin repeat"/>
    <property type="match status" value="2"/>
</dbReference>
<keyword evidence="3" id="KW-1133">Transmembrane helix</keyword>
<feature type="repeat" description="ANK" evidence="1">
    <location>
        <begin position="370"/>
        <end position="402"/>
    </location>
</feature>
<feature type="transmembrane region" description="Helical" evidence="3">
    <location>
        <begin position="609"/>
        <end position="632"/>
    </location>
</feature>
<sequence length="1045" mass="118125">MLHQAIAAQDHDLCLRLLEDERNVNVLDEKDGSSPLHALARKTWVDGCGEVVVRLLEKGAKVNTKDHAEHTPLHIAARDGRLQLCQLLLDNHRTTGHLILDARRKSDQMTPLHYAAREGWDAVVELLLKEGANPTMQDKTKWLPLHHAAAKGYMKCCHLLASSYTYHSIPDVPPPLFLAAQKGHYRCCKELLPDEDSLGYCDVGGNTLLHVVARKGFNVLLEFLLDSGASIDARNRSGNTPLMEAVRNNKLVCVRMLAERGASLTERNNENSTVLHLAVSSRAHKCLEYLLSCQNVECLLNVRDNRNLSALSCAAKMDDASFSMLIQAGASPTCSPGESLLHFRLVYRRPGMLQMMLAHDGIDVRFSDDKGVTPLHIAAEEGSKVACCLLLNRGARINALDNCGRSSLYVGAAAGHAEVVRFLVNRSAVLRAKDYSKKKTALHAAAAAGSRECCKILLDADSGLGNEQDEDKRYALDLAIQGDHPETVELLLENFKSLPEDLARRLHEYTQHIISTKNRMLLEKIFRSKWWQTGCGLDRAVKEPPSRNFRDIIQPFPDLACEIMTRCRKGASLEEHPVGVMVGCENLELLQHPLVEAWLRYKWSSYARWLFLSLLLLRVFLVWALIRFLLYITNWKQIERQYNLTKEEICGSLSGDGGIVEESIPSWSPPGVFTTLEVHLHLAVALFLQVLAEAICLRKIGMRHVEVFLLHLPIMVLSLVALLPTSTCDLTYGIKSVYAWECGILALLLVWLDLIHNINKLPQFVMYSAINVRFFKSYAKGLMYLGMVVFVFSFAFHLLLKEQRPFSSVPLSMVQVMVWMIGDLNYDDNFLNANLDYPLLSISLFLLLVCTVGAFFVTLLKSPSCNKKRLRYCKQTGRIYLLLKIDMCFPWFRNLCLANKYDEREKIPNLFVKVLEHFRVGGDNMPRGTNSTDRGAPPAATLRCKIEKLIEKFVVFSENMADFFQTDDNDDDSDNNEVDCGQKDEDMVVKKTLEQHTQMFENLKSRLDQMIQHLEERNALAQEPQGLRHSARKNTEDFTEPFFSM</sequence>
<feature type="repeat" description="ANK" evidence="1">
    <location>
        <begin position="107"/>
        <end position="139"/>
    </location>
</feature>
<accession>A0AAW0TW29</accession>
<dbReference type="Pfam" id="PF12796">
    <property type="entry name" value="Ank_2"/>
    <property type="match status" value="5"/>
</dbReference>
<evidence type="ECO:0000313" key="4">
    <source>
        <dbReference type="EMBL" id="KAK8391934.1"/>
    </source>
</evidence>
<gene>
    <name evidence="4" type="ORF">O3P69_017506</name>
</gene>
<comment type="caution">
    <text evidence="4">The sequence shown here is derived from an EMBL/GenBank/DDBJ whole genome shotgun (WGS) entry which is preliminary data.</text>
</comment>
<dbReference type="InterPro" id="IPR002110">
    <property type="entry name" value="Ankyrin_rpt"/>
</dbReference>
<feature type="transmembrane region" description="Helical" evidence="3">
    <location>
        <begin position="839"/>
        <end position="860"/>
    </location>
</feature>
<dbReference type="PROSITE" id="PS50297">
    <property type="entry name" value="ANK_REP_REGION"/>
    <property type="match status" value="7"/>
</dbReference>
<evidence type="ECO:0000313" key="5">
    <source>
        <dbReference type="Proteomes" id="UP001487740"/>
    </source>
</evidence>
<protein>
    <recommendedName>
        <fullName evidence="6">Ion transport domain-containing protein</fullName>
    </recommendedName>
</protein>
<name>A0AAW0TW29_SCYPA</name>
<evidence type="ECO:0000256" key="3">
    <source>
        <dbReference type="SAM" id="Phobius"/>
    </source>
</evidence>
<dbReference type="AlphaFoldDB" id="A0AAW0TW29"/>
<proteinExistence type="predicted"/>
<feature type="region of interest" description="Disordered" evidence="2">
    <location>
        <begin position="1023"/>
        <end position="1045"/>
    </location>
</feature>
<dbReference type="Proteomes" id="UP001487740">
    <property type="component" value="Unassembled WGS sequence"/>
</dbReference>
<feature type="transmembrane region" description="Helical" evidence="3">
    <location>
        <begin position="777"/>
        <end position="800"/>
    </location>
</feature>
<dbReference type="SMART" id="SM00248">
    <property type="entry name" value="ANK"/>
    <property type="match status" value="13"/>
</dbReference>
<dbReference type="PROSITE" id="PS50088">
    <property type="entry name" value="ANK_REPEAT"/>
    <property type="match status" value="7"/>
</dbReference>
<dbReference type="PANTHER" id="PTHR24118">
    <property type="entry name" value="POTE ANKYRIN DOMAIN"/>
    <property type="match status" value="1"/>
</dbReference>
<feature type="repeat" description="ANK" evidence="1">
    <location>
        <begin position="403"/>
        <end position="435"/>
    </location>
</feature>
<evidence type="ECO:0008006" key="6">
    <source>
        <dbReference type="Google" id="ProtNLM"/>
    </source>
</evidence>
<feature type="repeat" description="ANK" evidence="1">
    <location>
        <begin position="31"/>
        <end position="67"/>
    </location>
</feature>
<reference evidence="4 5" key="1">
    <citation type="submission" date="2023-03" db="EMBL/GenBank/DDBJ databases">
        <title>High-quality genome of Scylla paramamosain provides insights in environmental adaptation.</title>
        <authorList>
            <person name="Zhang L."/>
        </authorList>
    </citation>
    <scope>NUCLEOTIDE SEQUENCE [LARGE SCALE GENOMIC DNA]</scope>
    <source>
        <strain evidence="4">LZ_2023a</strain>
        <tissue evidence="4">Muscle</tissue>
    </source>
</reference>
<dbReference type="InterPro" id="IPR036770">
    <property type="entry name" value="Ankyrin_rpt-contain_sf"/>
</dbReference>
<dbReference type="PRINTS" id="PR01415">
    <property type="entry name" value="ANKYRIN"/>
</dbReference>
<feature type="transmembrane region" description="Helical" evidence="3">
    <location>
        <begin position="737"/>
        <end position="756"/>
    </location>
</feature>
<feature type="transmembrane region" description="Helical" evidence="3">
    <location>
        <begin position="708"/>
        <end position="725"/>
    </location>
</feature>
<feature type="repeat" description="ANK" evidence="1">
    <location>
        <begin position="68"/>
        <end position="91"/>
    </location>
</feature>